<dbReference type="Pfam" id="PF18894">
    <property type="entry name" value="PhageMetallopep"/>
    <property type="match status" value="1"/>
</dbReference>
<sequence length="130" mass="15542">MKIDWKKAPDVKKKINRIIAKAGLDWLKHPSIYCFRSTHAQTRACARIWGLSRIWQQTLKLKPAYIIEVIAERFDRLSLRDQEKVLLHELAHIPKNFSGALVPHIRRGRRKFSDKVKRYESNYFTRRLFN</sequence>
<name>A0A2H0BJ85_9BACT</name>
<dbReference type="EMBL" id="PCSV01000037">
    <property type="protein sequence ID" value="PIP57070.1"/>
    <property type="molecule type" value="Genomic_DNA"/>
</dbReference>
<comment type="caution">
    <text evidence="2">The sequence shown here is derived from an EMBL/GenBank/DDBJ whole genome shotgun (WGS) entry which is preliminary data.</text>
</comment>
<dbReference type="Proteomes" id="UP000230759">
    <property type="component" value="Unassembled WGS sequence"/>
</dbReference>
<organism evidence="2 3">
    <name type="scientific">Candidatus Woesebacteria bacterium CG22_combo_CG10-13_8_21_14_all_45_10</name>
    <dbReference type="NCBI Taxonomy" id="1975060"/>
    <lineage>
        <taxon>Bacteria</taxon>
        <taxon>Candidatus Woeseibacteriota</taxon>
    </lineage>
</organism>
<evidence type="ECO:0000259" key="1">
    <source>
        <dbReference type="Pfam" id="PF18894"/>
    </source>
</evidence>
<evidence type="ECO:0000313" key="2">
    <source>
        <dbReference type="EMBL" id="PIP57070.1"/>
    </source>
</evidence>
<dbReference type="AlphaFoldDB" id="A0A2H0BJ85"/>
<proteinExistence type="predicted"/>
<reference evidence="2 3" key="1">
    <citation type="submission" date="2017-09" db="EMBL/GenBank/DDBJ databases">
        <title>Depth-based differentiation of microbial function through sediment-hosted aquifers and enrichment of novel symbionts in the deep terrestrial subsurface.</title>
        <authorList>
            <person name="Probst A.J."/>
            <person name="Ladd B."/>
            <person name="Jarett J.K."/>
            <person name="Geller-Mcgrath D.E."/>
            <person name="Sieber C.M."/>
            <person name="Emerson J.B."/>
            <person name="Anantharaman K."/>
            <person name="Thomas B.C."/>
            <person name="Malmstrom R."/>
            <person name="Stieglmeier M."/>
            <person name="Klingl A."/>
            <person name="Woyke T."/>
            <person name="Ryan C.M."/>
            <person name="Banfield J.F."/>
        </authorList>
    </citation>
    <scope>NUCLEOTIDE SEQUENCE [LARGE SCALE GENOMIC DNA]</scope>
    <source>
        <strain evidence="2">CG22_combo_CG10-13_8_21_14_all_45_10</strain>
    </source>
</reference>
<gene>
    <name evidence="2" type="ORF">COX04_01520</name>
</gene>
<evidence type="ECO:0000313" key="3">
    <source>
        <dbReference type="Proteomes" id="UP000230759"/>
    </source>
</evidence>
<feature type="domain" description="Putative phage metallopeptidase" evidence="1">
    <location>
        <begin position="4"/>
        <end position="121"/>
    </location>
</feature>
<accession>A0A2H0BJ85</accession>
<dbReference type="InterPro" id="IPR043998">
    <property type="entry name" value="Put_Metallopep"/>
</dbReference>
<protein>
    <submittedName>
        <fullName evidence="2">Metallopeptidase</fullName>
    </submittedName>
</protein>